<dbReference type="EMBL" id="MN740556">
    <property type="protein sequence ID" value="QHU33163.1"/>
    <property type="molecule type" value="Genomic_DNA"/>
</dbReference>
<dbReference type="GO" id="GO:0005198">
    <property type="term" value="F:structural molecule activity"/>
    <property type="evidence" value="ECO:0007669"/>
    <property type="project" value="InterPro"/>
</dbReference>
<reference evidence="3" key="1">
    <citation type="journal article" date="2020" name="Nature">
        <title>Giant virus diversity and host interactions through global metagenomics.</title>
        <authorList>
            <person name="Schulz F."/>
            <person name="Roux S."/>
            <person name="Paez-Espino D."/>
            <person name="Jungbluth S."/>
            <person name="Walsh D.A."/>
            <person name="Denef V.J."/>
            <person name="McMahon K.D."/>
            <person name="Konstantinidis K.T."/>
            <person name="Eloe-Fadrosh E.A."/>
            <person name="Kyrpides N.C."/>
            <person name="Woyke T."/>
        </authorList>
    </citation>
    <scope>NUCLEOTIDE SEQUENCE</scope>
    <source>
        <strain evidence="3">GVMAG-S-1014582-52</strain>
    </source>
</reference>
<accession>A0A6C0LRW2</accession>
<organism evidence="3">
    <name type="scientific">viral metagenome</name>
    <dbReference type="NCBI Taxonomy" id="1070528"/>
    <lineage>
        <taxon>unclassified sequences</taxon>
        <taxon>metagenomes</taxon>
        <taxon>organismal metagenomes</taxon>
    </lineage>
</organism>
<evidence type="ECO:0000259" key="2">
    <source>
        <dbReference type="Pfam" id="PF16903"/>
    </source>
</evidence>
<dbReference type="AlphaFoldDB" id="A0A6C0LRW2"/>
<dbReference type="InterPro" id="IPR016112">
    <property type="entry name" value="VP_dsDNA_II"/>
</dbReference>
<evidence type="ECO:0000259" key="1">
    <source>
        <dbReference type="Pfam" id="PF04451"/>
    </source>
</evidence>
<sequence>MAGGLLQLSVYGSQDLFLTGTPQITFFKIVYRRYTNFAVESIPQDFLGESDFNFETSCVIEKIGDLMGKIYLEVELPEINLLKNRAYYIASIESALIEYTTIKQYYQMVYNYINIDSDVIRKLLLLCKTNNISMIDIEATMNSELFTGKLVDERIHLETYILESENFNNILALRDFKLDLIYQIKRIDIKILFNSIIANINKLGRGNSAETNDFLKRKDVIFIINNGLYAEIKDFYMSAYDLYIKYQRIYEALINKTYQERYKCAWVEQIGNALIDTLDIRIGSQLFDRHTGDWYITFMEIIMEQYQLYNYNKLIGNVPELYTFDDKIKPSYRLMIPLQFWFCRHNGLCLPLVALRYHDVMFTLRIKDLAKLFYIQDDSTLLDIQNIQSQYNIHLRDLRLWVDYVFLDSDERRRFAQSTHEYLIEIVQFEEHHGILGRQYNANLVFAHPTKFLIWYVQPNQYRHNPTGRNKCQWNNFGTRPDKTGYPLRSESIRLNTYNITDPTNDIKFFNFVQPYEYFKHSPTDGLNVYSFSTIPMEHQPSATCNFSRIDDLSINLIFTDEFLNLINNNVVNGVESGIFFVCYVLSYDIMRIMSGMAGLAFQTST</sequence>
<protein>
    <recommendedName>
        <fullName evidence="4">Major capsid protein N-terminal domain-containing protein</fullName>
    </recommendedName>
</protein>
<dbReference type="SUPFAM" id="SSF49749">
    <property type="entry name" value="Group II dsDNA viruses VP"/>
    <property type="match status" value="3"/>
</dbReference>
<dbReference type="InterPro" id="IPR007542">
    <property type="entry name" value="MCP_C"/>
</dbReference>
<dbReference type="Gene3D" id="2.70.9.20">
    <property type="entry name" value="Major capsid protein Vp54"/>
    <property type="match status" value="1"/>
</dbReference>
<dbReference type="Pfam" id="PF04451">
    <property type="entry name" value="Capsid_NCLDV"/>
    <property type="match status" value="1"/>
</dbReference>
<dbReference type="InterPro" id="IPR031654">
    <property type="entry name" value="Capsid_N"/>
</dbReference>
<proteinExistence type="predicted"/>
<dbReference type="InterPro" id="IPR038519">
    <property type="entry name" value="MCP_C_sf"/>
</dbReference>
<evidence type="ECO:0000313" key="3">
    <source>
        <dbReference type="EMBL" id="QHU33163.1"/>
    </source>
</evidence>
<dbReference type="Gene3D" id="2.70.9.10">
    <property type="entry name" value="Adenovirus Type 2 Hexon, domain 4"/>
    <property type="match status" value="2"/>
</dbReference>
<name>A0A6C0LRW2_9ZZZZ</name>
<dbReference type="Pfam" id="PF16903">
    <property type="entry name" value="Capsid_N"/>
    <property type="match status" value="2"/>
</dbReference>
<feature type="domain" description="Major capsid protein N-terminal" evidence="2">
    <location>
        <begin position="25"/>
        <end position="109"/>
    </location>
</feature>
<feature type="domain" description="Major capsid protein N-terminal" evidence="2">
    <location>
        <begin position="256"/>
        <end position="408"/>
    </location>
</feature>
<evidence type="ECO:0008006" key="4">
    <source>
        <dbReference type="Google" id="ProtNLM"/>
    </source>
</evidence>
<feature type="domain" description="Major capsid protein C-terminal" evidence="1">
    <location>
        <begin position="411"/>
        <end position="599"/>
    </location>
</feature>